<organism evidence="1 2">
    <name type="scientific">Romanomermis culicivorax</name>
    <name type="common">Nematode worm</name>
    <dbReference type="NCBI Taxonomy" id="13658"/>
    <lineage>
        <taxon>Eukaryota</taxon>
        <taxon>Metazoa</taxon>
        <taxon>Ecdysozoa</taxon>
        <taxon>Nematoda</taxon>
        <taxon>Enoplea</taxon>
        <taxon>Dorylaimia</taxon>
        <taxon>Mermithida</taxon>
        <taxon>Mermithoidea</taxon>
        <taxon>Mermithidae</taxon>
        <taxon>Romanomermis</taxon>
    </lineage>
</organism>
<name>A0A915HRZ7_ROMCU</name>
<keyword evidence="1" id="KW-1185">Reference proteome</keyword>
<reference evidence="2" key="1">
    <citation type="submission" date="2022-11" db="UniProtKB">
        <authorList>
            <consortium name="WormBaseParasite"/>
        </authorList>
    </citation>
    <scope>IDENTIFICATION</scope>
</reference>
<proteinExistence type="predicted"/>
<dbReference type="AlphaFoldDB" id="A0A915HRZ7"/>
<dbReference type="WBParaSite" id="nRc.2.0.1.t04152-RA">
    <property type="protein sequence ID" value="nRc.2.0.1.t04152-RA"/>
    <property type="gene ID" value="nRc.2.0.1.g04152"/>
</dbReference>
<sequence>MPIPARGAALSTGVVVMTNAGCEAGVDLVTGVVADIDVIVVEDGSTKAIVGNDAIVHMQFGLGSG</sequence>
<accession>A0A915HRZ7</accession>
<evidence type="ECO:0000313" key="2">
    <source>
        <dbReference type="WBParaSite" id="nRc.2.0.1.t04152-RA"/>
    </source>
</evidence>
<protein>
    <submittedName>
        <fullName evidence="2">Uncharacterized protein</fullName>
    </submittedName>
</protein>
<dbReference type="Proteomes" id="UP000887565">
    <property type="component" value="Unplaced"/>
</dbReference>
<evidence type="ECO:0000313" key="1">
    <source>
        <dbReference type="Proteomes" id="UP000887565"/>
    </source>
</evidence>